<dbReference type="InterPro" id="IPR019734">
    <property type="entry name" value="TPR_rpt"/>
</dbReference>
<comment type="caution">
    <text evidence="4">The sequence shown here is derived from an EMBL/GenBank/DDBJ whole genome shotgun (WGS) entry which is preliminary data.</text>
</comment>
<keyword evidence="1" id="KW-0677">Repeat</keyword>
<evidence type="ECO:0000256" key="1">
    <source>
        <dbReference type="ARBA" id="ARBA00022737"/>
    </source>
</evidence>
<evidence type="ECO:0008006" key="6">
    <source>
        <dbReference type="Google" id="ProtNLM"/>
    </source>
</evidence>
<gene>
    <name evidence="4" type="ORF">C8N26_0556</name>
</gene>
<evidence type="ECO:0000313" key="4">
    <source>
        <dbReference type="EMBL" id="RKF05155.1"/>
    </source>
</evidence>
<dbReference type="EMBL" id="RAQM01000006">
    <property type="protein sequence ID" value="RKF05155.1"/>
    <property type="molecule type" value="Genomic_DNA"/>
</dbReference>
<dbReference type="InterPro" id="IPR011990">
    <property type="entry name" value="TPR-like_helical_dom_sf"/>
</dbReference>
<organism evidence="4 5">
    <name type="scientific">Tenacibaculum lutimaris</name>
    <dbReference type="NCBI Taxonomy" id="285258"/>
    <lineage>
        <taxon>Bacteria</taxon>
        <taxon>Pseudomonadati</taxon>
        <taxon>Bacteroidota</taxon>
        <taxon>Flavobacteriia</taxon>
        <taxon>Flavobacteriales</taxon>
        <taxon>Flavobacteriaceae</taxon>
        <taxon>Tenacibaculum</taxon>
    </lineage>
</organism>
<evidence type="ECO:0000256" key="3">
    <source>
        <dbReference type="PROSITE-ProRule" id="PRU00339"/>
    </source>
</evidence>
<reference evidence="4 5" key="1">
    <citation type="submission" date="2018-09" db="EMBL/GenBank/DDBJ databases">
        <title>Genomic Encyclopedia of Archaeal and Bacterial Type Strains, Phase II (KMG-II): from individual species to whole genera.</title>
        <authorList>
            <person name="Goeker M."/>
        </authorList>
    </citation>
    <scope>NUCLEOTIDE SEQUENCE [LARGE SCALE GENOMIC DNA]</scope>
    <source>
        <strain evidence="4 5">DSM 16505</strain>
    </source>
</reference>
<feature type="repeat" description="TPR" evidence="3">
    <location>
        <begin position="66"/>
        <end position="99"/>
    </location>
</feature>
<protein>
    <recommendedName>
        <fullName evidence="6">Tetratricopeptide repeat protein</fullName>
    </recommendedName>
</protein>
<name>A0A420E4T4_9FLAO</name>
<sequence>MFFFFLLFSSFLNAQDSIPSAVDVNERNNFEFQQHFFKALSDKAIFNYKNAIEHLEKCNKILPNNTAVLFELSKNYTSLGRNPEALSYIDMALTNDPSNLWMLEHKVTILRKLANFEDAIITQQKIAEKYPKKKQVLVYLHLQNKDVDAAKTVLSELREAKLLNAQLRKIEENLIARTVKVVASNKISENVDSKSLFEKERSFINLKTLLEELATENNSDLLKYSEEGLTLFPAQPFVYLMNGKAYNNSKNFKKALVSLQNGIDFVIDNNEIEAKFYLEMARSYHGLNDIKKSNSYKNKAAKILK</sequence>
<keyword evidence="5" id="KW-1185">Reference proteome</keyword>
<dbReference type="InterPro" id="IPR051685">
    <property type="entry name" value="Ycf3/AcsC/BcsC/TPR_MFPF"/>
</dbReference>
<dbReference type="PANTHER" id="PTHR44943">
    <property type="entry name" value="CELLULOSE SYNTHASE OPERON PROTEIN C"/>
    <property type="match status" value="1"/>
</dbReference>
<keyword evidence="2 3" id="KW-0802">TPR repeat</keyword>
<dbReference type="Proteomes" id="UP000285780">
    <property type="component" value="Unassembled WGS sequence"/>
</dbReference>
<dbReference type="SUPFAM" id="SSF48452">
    <property type="entry name" value="TPR-like"/>
    <property type="match status" value="1"/>
</dbReference>
<evidence type="ECO:0000313" key="5">
    <source>
        <dbReference type="Proteomes" id="UP000285780"/>
    </source>
</evidence>
<dbReference type="AlphaFoldDB" id="A0A420E4T4"/>
<dbReference type="PROSITE" id="PS50005">
    <property type="entry name" value="TPR"/>
    <property type="match status" value="1"/>
</dbReference>
<dbReference type="Gene3D" id="1.25.40.10">
    <property type="entry name" value="Tetratricopeptide repeat domain"/>
    <property type="match status" value="2"/>
</dbReference>
<dbReference type="RefSeq" id="WP_120185908.1">
    <property type="nucleotide sequence ID" value="NZ_RAQM01000006.1"/>
</dbReference>
<dbReference type="SMART" id="SM00028">
    <property type="entry name" value="TPR"/>
    <property type="match status" value="3"/>
</dbReference>
<accession>A0A420E4T4</accession>
<dbReference type="PANTHER" id="PTHR44943:SF8">
    <property type="entry name" value="TPR REPEAT-CONTAINING PROTEIN MJ0263"/>
    <property type="match status" value="1"/>
</dbReference>
<proteinExistence type="predicted"/>
<evidence type="ECO:0000256" key="2">
    <source>
        <dbReference type="ARBA" id="ARBA00022803"/>
    </source>
</evidence>